<dbReference type="CDD" id="cd01637">
    <property type="entry name" value="IMPase_like"/>
    <property type="match status" value="1"/>
</dbReference>
<dbReference type="PANTHER" id="PTHR20854:SF4">
    <property type="entry name" value="INOSITOL-1-MONOPHOSPHATASE-RELATED"/>
    <property type="match status" value="1"/>
</dbReference>
<dbReference type="SUPFAM" id="SSF56655">
    <property type="entry name" value="Carbohydrate phosphatase"/>
    <property type="match status" value="1"/>
</dbReference>
<evidence type="ECO:0000313" key="3">
    <source>
        <dbReference type="Proteomes" id="UP000483839"/>
    </source>
</evidence>
<dbReference type="Proteomes" id="UP000483839">
    <property type="component" value="Unassembled WGS sequence"/>
</dbReference>
<dbReference type="GeneID" id="93826241"/>
<sequence length="253" mass="28910">MEDKFSFAKQLIKEASLFIKNRMQDNLSVQIKSNYDDLVTNVDQETQDMMIKRILEHFPDDHILAEEDDVRHPISDGNVWVIDPIDGTVNFIVQRNHFAIMLSYFENGIGQFGLIYDVMNDQLLSGGGSYDVHLNDFTIERYHSKPLDRSLIACNSGMYLTNDKGVGNLIKHSLGVRIYGGAGISMMKVMTGELLAYISYIQPWDYAAAMVLGEKLGYVLLTLEGEKPDFETREKVIFLPECELEMIKNYLFK</sequence>
<dbReference type="Pfam" id="PF00459">
    <property type="entry name" value="Inositol_P"/>
    <property type="match status" value="1"/>
</dbReference>
<dbReference type="Gene3D" id="3.40.190.80">
    <property type="match status" value="1"/>
</dbReference>
<evidence type="ECO:0000313" key="2">
    <source>
        <dbReference type="EMBL" id="MTD01054.1"/>
    </source>
</evidence>
<organism evidence="2 3">
    <name type="scientific">Streptococcus uberis</name>
    <dbReference type="NCBI Taxonomy" id="1349"/>
    <lineage>
        <taxon>Bacteria</taxon>
        <taxon>Bacillati</taxon>
        <taxon>Bacillota</taxon>
        <taxon>Bacilli</taxon>
        <taxon>Lactobacillales</taxon>
        <taxon>Streptococcaceae</taxon>
        <taxon>Streptococcus</taxon>
    </lineage>
</organism>
<comment type="caution">
    <text evidence="2">The sequence shown here is derived from an EMBL/GenBank/DDBJ whole genome shotgun (WGS) entry which is preliminary data.</text>
</comment>
<protein>
    <submittedName>
        <fullName evidence="2">Inositol monophosphatase family protein</fullName>
    </submittedName>
</protein>
<name>A0A2X4GZ70_STRUB</name>
<dbReference type="GO" id="GO:0046872">
    <property type="term" value="F:metal ion binding"/>
    <property type="evidence" value="ECO:0007669"/>
    <property type="project" value="UniProtKB-KW"/>
</dbReference>
<feature type="binding site" evidence="1">
    <location>
        <position position="83"/>
    </location>
    <ligand>
        <name>Mg(2+)</name>
        <dbReference type="ChEBI" id="CHEBI:18420"/>
        <label>1</label>
        <note>catalytic</note>
    </ligand>
</feature>
<dbReference type="AlphaFoldDB" id="A0A2X4GZ70"/>
<dbReference type="PRINTS" id="PR00377">
    <property type="entry name" value="IMPHPHTASES"/>
</dbReference>
<dbReference type="GO" id="GO:0007165">
    <property type="term" value="P:signal transduction"/>
    <property type="evidence" value="ECO:0007669"/>
    <property type="project" value="TreeGrafter"/>
</dbReference>
<proteinExistence type="predicted"/>
<reference evidence="2 3" key="1">
    <citation type="submission" date="2019-11" db="EMBL/GenBank/DDBJ databases">
        <title>Streptococcus uberis isolated from clinical mastitis cases on a southeastern Queensland dairy.</title>
        <authorList>
            <person name="Workentine M.L."/>
            <person name="Price R."/>
            <person name="Olchowy T."/>
        </authorList>
    </citation>
    <scope>NUCLEOTIDE SEQUENCE [LARGE SCALE GENOMIC DNA]</scope>
    <source>
        <strain evidence="2 3">OLC4459-A17</strain>
    </source>
</reference>
<dbReference type="Gene3D" id="3.30.540.10">
    <property type="entry name" value="Fructose-1,6-Bisphosphatase, subunit A, domain 1"/>
    <property type="match status" value="1"/>
</dbReference>
<feature type="binding site" evidence="1">
    <location>
        <position position="85"/>
    </location>
    <ligand>
        <name>Mg(2+)</name>
        <dbReference type="ChEBI" id="CHEBI:18420"/>
        <label>1</label>
        <note>catalytic</note>
    </ligand>
</feature>
<gene>
    <name evidence="2" type="ORF">GKS16_01975</name>
</gene>
<dbReference type="OMA" id="ERGLHPW"/>
<accession>A0A2X4GZ70</accession>
<dbReference type="GO" id="GO:0008934">
    <property type="term" value="F:inositol monophosphate 1-phosphatase activity"/>
    <property type="evidence" value="ECO:0007669"/>
    <property type="project" value="TreeGrafter"/>
</dbReference>
<feature type="binding site" evidence="1">
    <location>
        <position position="66"/>
    </location>
    <ligand>
        <name>Mg(2+)</name>
        <dbReference type="ChEBI" id="CHEBI:18420"/>
        <label>1</label>
        <note>catalytic</note>
    </ligand>
</feature>
<dbReference type="InterPro" id="IPR000760">
    <property type="entry name" value="Inositol_monophosphatase-like"/>
</dbReference>
<dbReference type="EMBL" id="WLXI01000013">
    <property type="protein sequence ID" value="MTD01054.1"/>
    <property type="molecule type" value="Genomic_DNA"/>
</dbReference>
<evidence type="ECO:0000256" key="1">
    <source>
        <dbReference type="PIRSR" id="PIRSR600760-2"/>
    </source>
</evidence>
<dbReference type="GO" id="GO:0006020">
    <property type="term" value="P:inositol metabolic process"/>
    <property type="evidence" value="ECO:0007669"/>
    <property type="project" value="TreeGrafter"/>
</dbReference>
<feature type="binding site" evidence="1">
    <location>
        <position position="86"/>
    </location>
    <ligand>
        <name>Mg(2+)</name>
        <dbReference type="ChEBI" id="CHEBI:18420"/>
        <label>1</label>
        <note>catalytic</note>
    </ligand>
</feature>
<keyword evidence="1" id="KW-0479">Metal-binding</keyword>
<keyword evidence="1" id="KW-0460">Magnesium</keyword>
<comment type="cofactor">
    <cofactor evidence="1">
        <name>Mg(2+)</name>
        <dbReference type="ChEBI" id="CHEBI:18420"/>
    </cofactor>
</comment>
<dbReference type="PANTHER" id="PTHR20854">
    <property type="entry name" value="INOSITOL MONOPHOSPHATASE"/>
    <property type="match status" value="1"/>
</dbReference>
<feature type="binding site" evidence="1">
    <location>
        <position position="205"/>
    </location>
    <ligand>
        <name>Mg(2+)</name>
        <dbReference type="ChEBI" id="CHEBI:18420"/>
        <label>1</label>
        <note>catalytic</note>
    </ligand>
</feature>
<dbReference type="RefSeq" id="WP_012658465.1">
    <property type="nucleotide sequence ID" value="NZ_BAABQA010000003.1"/>
</dbReference>